<protein>
    <submittedName>
        <fullName evidence="2">DinB family protein</fullName>
    </submittedName>
</protein>
<gene>
    <name evidence="2" type="ORF">HY076_05270</name>
</gene>
<organism evidence="2 3">
    <name type="scientific">Eiseniibacteriota bacterium</name>
    <dbReference type="NCBI Taxonomy" id="2212470"/>
    <lineage>
        <taxon>Bacteria</taxon>
        <taxon>Candidatus Eiseniibacteriota</taxon>
    </lineage>
</organism>
<evidence type="ECO:0000259" key="1">
    <source>
        <dbReference type="Pfam" id="PF12867"/>
    </source>
</evidence>
<dbReference type="SUPFAM" id="SSF109854">
    <property type="entry name" value="DinB/YfiT-like putative metalloenzymes"/>
    <property type="match status" value="1"/>
</dbReference>
<feature type="domain" description="DinB-like" evidence="1">
    <location>
        <begin position="29"/>
        <end position="177"/>
    </location>
</feature>
<dbReference type="Gene3D" id="1.20.120.450">
    <property type="entry name" value="dinb family like domain"/>
    <property type="match status" value="1"/>
</dbReference>
<evidence type="ECO:0000313" key="3">
    <source>
        <dbReference type="Proteomes" id="UP000807850"/>
    </source>
</evidence>
<dbReference type="InterPro" id="IPR034660">
    <property type="entry name" value="DinB/YfiT-like"/>
</dbReference>
<comment type="caution">
    <text evidence="2">The sequence shown here is derived from an EMBL/GenBank/DDBJ whole genome shotgun (WGS) entry which is preliminary data.</text>
</comment>
<reference evidence="2" key="1">
    <citation type="submission" date="2020-07" db="EMBL/GenBank/DDBJ databases">
        <title>Huge and variable diversity of episymbiotic CPR bacteria and DPANN archaea in groundwater ecosystems.</title>
        <authorList>
            <person name="He C.Y."/>
            <person name="Keren R."/>
            <person name="Whittaker M."/>
            <person name="Farag I.F."/>
            <person name="Doudna J."/>
            <person name="Cate J.H.D."/>
            <person name="Banfield J.F."/>
        </authorList>
    </citation>
    <scope>NUCLEOTIDE SEQUENCE</scope>
    <source>
        <strain evidence="2">NC_groundwater_928_Pr1_S-0.2um_72_17</strain>
    </source>
</reference>
<name>A0A9D6QME1_UNCEI</name>
<proteinExistence type="predicted"/>
<dbReference type="AlphaFoldDB" id="A0A9D6QME1"/>
<dbReference type="InterPro" id="IPR024775">
    <property type="entry name" value="DinB-like"/>
</dbReference>
<dbReference type="EMBL" id="JACQAY010000165">
    <property type="protein sequence ID" value="MBI3539663.1"/>
    <property type="molecule type" value="Genomic_DNA"/>
</dbReference>
<sequence length="193" mass="21695">MPKLEQRFLTPVAGNRSHPVGLFLWQMDDQSRRLTEDTRGATPDELGWQPAPGMNTIGQLLAHIAVVEVRWINRAVLGPERGDEGDLGITRAEIGIPMPEEAAAPAALGGRDLAYFDDLRARARARTKQLVATLTDADLDRRYRFMATWTTDTEFECTVGWTLYHVLEHEAGHYGQVNLLRHLHRVRAGAMRT</sequence>
<accession>A0A9D6QME1</accession>
<dbReference type="Proteomes" id="UP000807850">
    <property type="component" value="Unassembled WGS sequence"/>
</dbReference>
<evidence type="ECO:0000313" key="2">
    <source>
        <dbReference type="EMBL" id="MBI3539663.1"/>
    </source>
</evidence>
<dbReference type="Pfam" id="PF12867">
    <property type="entry name" value="DinB_2"/>
    <property type="match status" value="1"/>
</dbReference>